<evidence type="ECO:0000256" key="4">
    <source>
        <dbReference type="ARBA" id="ARBA00022777"/>
    </source>
</evidence>
<dbReference type="SMART" id="SM00220">
    <property type="entry name" value="S_TKc"/>
    <property type="match status" value="1"/>
</dbReference>
<proteinExistence type="predicted"/>
<dbReference type="PROSITE" id="PS50011">
    <property type="entry name" value="PROTEIN_KINASE_DOM"/>
    <property type="match status" value="1"/>
</dbReference>
<dbReference type="InterPro" id="IPR027417">
    <property type="entry name" value="P-loop_NTPase"/>
</dbReference>
<dbReference type="EC" id="2.7.11.1" evidence="1"/>
<dbReference type="EMBL" id="JMCB01000022">
    <property type="protein sequence ID" value="KFE62370.1"/>
    <property type="molecule type" value="Genomic_DNA"/>
</dbReference>
<dbReference type="GO" id="GO:0005524">
    <property type="term" value="F:ATP binding"/>
    <property type="evidence" value="ECO:0007669"/>
    <property type="project" value="UniProtKB-KW"/>
</dbReference>
<dbReference type="InterPro" id="IPR050660">
    <property type="entry name" value="NEK_Ser/Thr_kinase"/>
</dbReference>
<keyword evidence="5" id="KW-0067">ATP-binding</keyword>
<feature type="domain" description="Protein kinase" evidence="6">
    <location>
        <begin position="1"/>
        <end position="206"/>
    </location>
</feature>
<keyword evidence="8" id="KW-1185">Reference proteome</keyword>
<dbReference type="SUPFAM" id="SSF52540">
    <property type="entry name" value="P-loop containing nucleoside triphosphate hydrolases"/>
    <property type="match status" value="1"/>
</dbReference>
<dbReference type="Gene3D" id="1.25.40.10">
    <property type="entry name" value="Tetratricopeptide repeat domain"/>
    <property type="match status" value="1"/>
</dbReference>
<dbReference type="Proteomes" id="UP000028725">
    <property type="component" value="Unassembled WGS sequence"/>
</dbReference>
<dbReference type="InterPro" id="IPR008271">
    <property type="entry name" value="Ser/Thr_kinase_AS"/>
</dbReference>
<comment type="caution">
    <text evidence="7">The sequence shown here is derived from an EMBL/GenBank/DDBJ whole genome shotgun (WGS) entry which is preliminary data.</text>
</comment>
<dbReference type="PANTHER" id="PTHR43671:SF13">
    <property type="entry name" value="SERINE_THREONINE-PROTEIN KINASE NEK2"/>
    <property type="match status" value="1"/>
</dbReference>
<keyword evidence="4" id="KW-0418">Kinase</keyword>
<evidence type="ECO:0000256" key="1">
    <source>
        <dbReference type="ARBA" id="ARBA00012513"/>
    </source>
</evidence>
<keyword evidence="2" id="KW-0808">Transferase</keyword>
<dbReference type="GO" id="GO:0004674">
    <property type="term" value="F:protein serine/threonine kinase activity"/>
    <property type="evidence" value="ECO:0007669"/>
    <property type="project" value="UniProtKB-EC"/>
</dbReference>
<dbReference type="STRING" id="394096.DB31_4080"/>
<evidence type="ECO:0000256" key="2">
    <source>
        <dbReference type="ARBA" id="ARBA00022679"/>
    </source>
</evidence>
<dbReference type="CDD" id="cd14014">
    <property type="entry name" value="STKc_PknB_like"/>
    <property type="match status" value="1"/>
</dbReference>
<protein>
    <recommendedName>
        <fullName evidence="1">non-specific serine/threonine protein kinase</fullName>
        <ecNumber evidence="1">2.7.11.1</ecNumber>
    </recommendedName>
</protein>
<evidence type="ECO:0000313" key="8">
    <source>
        <dbReference type="Proteomes" id="UP000028725"/>
    </source>
</evidence>
<gene>
    <name evidence="7" type="ORF">DB31_4080</name>
</gene>
<dbReference type="InterPro" id="IPR000719">
    <property type="entry name" value="Prot_kinase_dom"/>
</dbReference>
<dbReference type="Gene3D" id="1.10.510.10">
    <property type="entry name" value="Transferase(Phosphotransferase) domain 1"/>
    <property type="match status" value="1"/>
</dbReference>
<accession>A0A085W3V7</accession>
<dbReference type="PROSITE" id="PS00108">
    <property type="entry name" value="PROTEIN_KINASE_ST"/>
    <property type="match status" value="1"/>
</dbReference>
<dbReference type="AlphaFoldDB" id="A0A085W3V7"/>
<dbReference type="SUPFAM" id="SSF56112">
    <property type="entry name" value="Protein kinase-like (PK-like)"/>
    <property type="match status" value="1"/>
</dbReference>
<sequence length="1172" mass="125701">MHEGRPFLVLELLRGQTLAELLATHPEPAALPPEEAVRWMLLILEAVARLHEAGLVHRDLKPENLFLREQGSVALVDLGLTREVGTAAEPSSSEPETLPEERPGTLLYMAPELSAGPVPAEPSADVYALGVVFFELLTGRPPFIGDVAEVLRGHASLRAPRLGSLRPEAAAWEPFVARCLAKEPAHRYLHAAEALEALRRLAVPGLSAVPEPAPGSSAPVSRPRERLVALLAVQAGAPLPEVSAALAAEGGVLARVHRELYVAAFPEALSPAAGLKAAAHAALRWGRGPRLIHLAELQVHMGRAGTRLSGAALEQAPLWWARLPPGEHPWISAEAAPWMEPGEWLDGEAGFHRLREVDGARGGAGEAPPAPLVGREPLLAALEARAQASLGRRQPALVVLESGPGLGRSRLLEALAQRLVSRPPVQVVRLGARPADSETLETLPRALLALAPEPVAEEELSRALSLPPDARRQTLARLAARALRQRAAQGPVALLLDDAGHMDTATLDAVVQATSAEEVVPLWICLASAPGLLALRPALAERAGPEGVWELPPLTAEDSQQLLRALLWPVEYVPQALLEQLAALAGDVPRHLEELVRALQATGAVRRTPGGAWELALEAVPLGSAGRVLAPLAAQALAALPSPLQTLARLGAVLGEALSVERLALALAALEQEPELEALAALDAGAGLRRLERAGLLHVEASGRAAFLQPLLREALEAATPPQLRERLHRAALATTREGETANALLRQRARHAAAVGEGALACECWVLLAEKAWRAFRDVEAELACTAALEWVASGDGPLRLRALATRGRVRLRSHRYREACQDVARAAALALELGAHAEAALLLLEQATALDWLEDWEGAQALVERAAEAGRGWEERPPLAPRLALARGRTEARRGSWEPALLLLEQAAREAERSGDTEVLTVALTMWPVGLAYLGRLEEAEALFLRALEHCQARGDMLHLAVVHMNRFALWLSRLDLSRAVEDLQQAQALAHRLAHAQVERFSGFNLAVLLLMVGRVQEAEAAAQRALELGQRYFPESSLGPDRLLLARLCLERAETQEALRHVRWVETHAAPPAESTPALLLALVRQVLAQGEGAAYAHGEWEALLAQARQRCAPFELVDVLLEACGCALRAGAREALQRLLAEASELVTATPALQVRLEAMKARALRT</sequence>
<evidence type="ECO:0000256" key="3">
    <source>
        <dbReference type="ARBA" id="ARBA00022741"/>
    </source>
</evidence>
<reference evidence="7 8" key="1">
    <citation type="submission" date="2014-04" db="EMBL/GenBank/DDBJ databases">
        <title>Genome assembly of Hyalangium minutum DSM 14724.</title>
        <authorList>
            <person name="Sharma G."/>
            <person name="Subramanian S."/>
        </authorList>
    </citation>
    <scope>NUCLEOTIDE SEQUENCE [LARGE SCALE GENOMIC DNA]</scope>
    <source>
        <strain evidence="7 8">DSM 14724</strain>
    </source>
</reference>
<organism evidence="7 8">
    <name type="scientific">Hyalangium minutum</name>
    <dbReference type="NCBI Taxonomy" id="394096"/>
    <lineage>
        <taxon>Bacteria</taxon>
        <taxon>Pseudomonadati</taxon>
        <taxon>Myxococcota</taxon>
        <taxon>Myxococcia</taxon>
        <taxon>Myxococcales</taxon>
        <taxon>Cystobacterineae</taxon>
        <taxon>Archangiaceae</taxon>
        <taxon>Hyalangium</taxon>
    </lineage>
</organism>
<dbReference type="InterPro" id="IPR041664">
    <property type="entry name" value="AAA_16"/>
</dbReference>
<evidence type="ECO:0000313" key="7">
    <source>
        <dbReference type="EMBL" id="KFE62370.1"/>
    </source>
</evidence>
<name>A0A085W3V7_9BACT</name>
<dbReference type="Pfam" id="PF00069">
    <property type="entry name" value="Pkinase"/>
    <property type="match status" value="1"/>
</dbReference>
<dbReference type="SUPFAM" id="SSF48452">
    <property type="entry name" value="TPR-like"/>
    <property type="match status" value="2"/>
</dbReference>
<evidence type="ECO:0000256" key="5">
    <source>
        <dbReference type="ARBA" id="ARBA00022840"/>
    </source>
</evidence>
<evidence type="ECO:0000259" key="6">
    <source>
        <dbReference type="PROSITE" id="PS50011"/>
    </source>
</evidence>
<dbReference type="PANTHER" id="PTHR43671">
    <property type="entry name" value="SERINE/THREONINE-PROTEIN KINASE NEK"/>
    <property type="match status" value="1"/>
</dbReference>
<dbReference type="InterPro" id="IPR011009">
    <property type="entry name" value="Kinase-like_dom_sf"/>
</dbReference>
<keyword evidence="3" id="KW-0547">Nucleotide-binding</keyword>
<dbReference type="Pfam" id="PF13191">
    <property type="entry name" value="AAA_16"/>
    <property type="match status" value="1"/>
</dbReference>
<dbReference type="InterPro" id="IPR011990">
    <property type="entry name" value="TPR-like_helical_dom_sf"/>
</dbReference>